<sequence>VYQLTNVTPKTPHPWAFVAFVIAANPVRKWKTWQGAGSLQELYVADTRHGCTRATLFGEAIDLFSAIATPGTTCYFEGGRIKQSFGSKKEIELSFGSGSNIRPATTLSVAPSLSVVGVKEWASLPVDSVATAIGVVHRVGALKRIVTKKGKSTEKRDLLLVDNSDMSLVCTTWGQLARDDGSIGEGAVVVIKNATLSDYNNLRTASIGVGSSLLYDPAIAQAEVLRNWYEGLPANHSFTPLNLE</sequence>
<keyword evidence="4" id="KW-1185">Reference proteome</keyword>
<accession>A0A225WJK6</accession>
<dbReference type="Proteomes" id="UP000198211">
    <property type="component" value="Unassembled WGS sequence"/>
</dbReference>
<dbReference type="Pfam" id="PF16900">
    <property type="entry name" value="REPA_OB_2"/>
    <property type="match status" value="1"/>
</dbReference>
<dbReference type="OrthoDB" id="129016at2759"/>
<feature type="domain" description="Replication protein A OB" evidence="2">
    <location>
        <begin position="123"/>
        <end position="213"/>
    </location>
</feature>
<dbReference type="GO" id="GO:0003677">
    <property type="term" value="F:DNA binding"/>
    <property type="evidence" value="ECO:0007669"/>
    <property type="project" value="UniProtKB-KW"/>
</dbReference>
<gene>
    <name evidence="3" type="ORF">PHMEG_0008098</name>
</gene>
<evidence type="ECO:0000313" key="3">
    <source>
        <dbReference type="EMBL" id="OWZ17906.1"/>
    </source>
</evidence>
<evidence type="ECO:0000313" key="4">
    <source>
        <dbReference type="Proteomes" id="UP000198211"/>
    </source>
</evidence>
<dbReference type="AlphaFoldDB" id="A0A225WJK6"/>
<dbReference type="STRING" id="4795.A0A225WJK6"/>
<evidence type="ECO:0000259" key="2">
    <source>
        <dbReference type="Pfam" id="PF16900"/>
    </source>
</evidence>
<dbReference type="EMBL" id="NBNE01000675">
    <property type="protein sequence ID" value="OWZ17906.1"/>
    <property type="molecule type" value="Genomic_DNA"/>
</dbReference>
<dbReference type="Gene3D" id="2.40.50.140">
    <property type="entry name" value="Nucleic acid-binding proteins"/>
    <property type="match status" value="2"/>
</dbReference>
<feature type="non-terminal residue" evidence="3">
    <location>
        <position position="1"/>
    </location>
</feature>
<dbReference type="InterPro" id="IPR012340">
    <property type="entry name" value="NA-bd_OB-fold"/>
</dbReference>
<protein>
    <submittedName>
        <fullName evidence="3">DAN Replication protein</fullName>
    </submittedName>
</protein>
<dbReference type="InterPro" id="IPR031657">
    <property type="entry name" value="REPA_OB_2"/>
</dbReference>
<dbReference type="CDD" id="cd04475">
    <property type="entry name" value="RPA1_DBD_B"/>
    <property type="match status" value="1"/>
</dbReference>
<organism evidence="3 4">
    <name type="scientific">Phytophthora megakarya</name>
    <dbReference type="NCBI Taxonomy" id="4795"/>
    <lineage>
        <taxon>Eukaryota</taxon>
        <taxon>Sar</taxon>
        <taxon>Stramenopiles</taxon>
        <taxon>Oomycota</taxon>
        <taxon>Peronosporomycetes</taxon>
        <taxon>Peronosporales</taxon>
        <taxon>Peronosporaceae</taxon>
        <taxon>Phytophthora</taxon>
    </lineage>
</organism>
<dbReference type="SUPFAM" id="SSF50249">
    <property type="entry name" value="Nucleic acid-binding proteins"/>
    <property type="match status" value="2"/>
</dbReference>
<name>A0A225WJK6_9STRA</name>
<proteinExistence type="predicted"/>
<comment type="caution">
    <text evidence="3">The sequence shown here is derived from an EMBL/GenBank/DDBJ whole genome shotgun (WGS) entry which is preliminary data.</text>
</comment>
<keyword evidence="1" id="KW-0238">DNA-binding</keyword>
<reference evidence="4" key="1">
    <citation type="submission" date="2017-03" db="EMBL/GenBank/DDBJ databases">
        <title>Phytopthora megakarya and P. palmivora, two closely related causual agents of cacao black pod achieved similar genome size and gene model numbers by different mechanisms.</title>
        <authorList>
            <person name="Ali S."/>
            <person name="Shao J."/>
            <person name="Larry D.J."/>
            <person name="Kronmiller B."/>
            <person name="Shen D."/>
            <person name="Strem M.D."/>
            <person name="Melnick R.L."/>
            <person name="Guiltinan M.J."/>
            <person name="Tyler B.M."/>
            <person name="Meinhardt L.W."/>
            <person name="Bailey B.A."/>
        </authorList>
    </citation>
    <scope>NUCLEOTIDE SEQUENCE [LARGE SCALE GENOMIC DNA]</scope>
    <source>
        <strain evidence="4">zdho120</strain>
    </source>
</reference>
<evidence type="ECO:0000256" key="1">
    <source>
        <dbReference type="ARBA" id="ARBA00023125"/>
    </source>
</evidence>